<gene>
    <name evidence="1" type="ORF">GCM10023081_17360</name>
</gene>
<name>A0ABP7C797_9MICC</name>
<evidence type="ECO:0000313" key="2">
    <source>
        <dbReference type="Proteomes" id="UP001500752"/>
    </source>
</evidence>
<evidence type="ECO:0000313" key="1">
    <source>
        <dbReference type="EMBL" id="GAA3679695.1"/>
    </source>
</evidence>
<dbReference type="EMBL" id="BAABEO010000011">
    <property type="protein sequence ID" value="GAA3679695.1"/>
    <property type="molecule type" value="Genomic_DNA"/>
</dbReference>
<comment type="caution">
    <text evidence="1">The sequence shown here is derived from an EMBL/GenBank/DDBJ whole genome shotgun (WGS) entry which is preliminary data.</text>
</comment>
<reference evidence="2" key="1">
    <citation type="journal article" date="2019" name="Int. J. Syst. Evol. Microbiol.">
        <title>The Global Catalogue of Microorganisms (GCM) 10K type strain sequencing project: providing services to taxonomists for standard genome sequencing and annotation.</title>
        <authorList>
            <consortium name="The Broad Institute Genomics Platform"/>
            <consortium name="The Broad Institute Genome Sequencing Center for Infectious Disease"/>
            <person name="Wu L."/>
            <person name="Ma J."/>
        </authorList>
    </citation>
    <scope>NUCLEOTIDE SEQUENCE [LARGE SCALE GENOMIC DNA]</scope>
    <source>
        <strain evidence="2">JCM 30742</strain>
    </source>
</reference>
<dbReference type="Proteomes" id="UP001500752">
    <property type="component" value="Unassembled WGS sequence"/>
</dbReference>
<sequence>MPRDTGADLYVSGAPAHGFSATPAIRKAVAQMPFLDGKRVVLIATEFFKTPRAVPQLRVTRQPG</sequence>
<proteinExistence type="predicted"/>
<protein>
    <submittedName>
        <fullName evidence="1">Uncharacterized protein</fullName>
    </submittedName>
</protein>
<accession>A0ABP7C797</accession>
<organism evidence="1 2">
    <name type="scientific">Arthrobacter ginkgonis</name>
    <dbReference type="NCBI Taxonomy" id="1630594"/>
    <lineage>
        <taxon>Bacteria</taxon>
        <taxon>Bacillati</taxon>
        <taxon>Actinomycetota</taxon>
        <taxon>Actinomycetes</taxon>
        <taxon>Micrococcales</taxon>
        <taxon>Micrococcaceae</taxon>
        <taxon>Arthrobacter</taxon>
    </lineage>
</organism>
<keyword evidence="2" id="KW-1185">Reference proteome</keyword>